<keyword evidence="4 10" id="KW-0813">Transport</keyword>
<organism evidence="12 13">
    <name type="scientific">Mycoplasmopsis columbina SF7</name>
    <dbReference type="NCBI Taxonomy" id="1037410"/>
    <lineage>
        <taxon>Bacteria</taxon>
        <taxon>Bacillati</taxon>
        <taxon>Mycoplasmatota</taxon>
        <taxon>Mycoplasmoidales</taxon>
        <taxon>Metamycoplasmataceae</taxon>
        <taxon>Mycoplasmopsis</taxon>
    </lineage>
</organism>
<keyword evidence="7 10" id="KW-0472">Membrane</keyword>
<dbReference type="InterPro" id="IPR023632">
    <property type="entry name" value="ATP_synth_F1_gsu_CS"/>
</dbReference>
<evidence type="ECO:0000256" key="2">
    <source>
        <dbReference type="ARBA" id="ARBA00004170"/>
    </source>
</evidence>
<comment type="subcellular location">
    <subcellularLocation>
        <location evidence="10">Cell membrane</location>
        <topology evidence="10">Peripheral membrane protein</topology>
    </subcellularLocation>
    <subcellularLocation>
        <location evidence="2">Membrane</location>
        <topology evidence="2">Peripheral membrane protein</topology>
    </subcellularLocation>
</comment>
<dbReference type="PANTHER" id="PTHR11693:SF22">
    <property type="entry name" value="ATP SYNTHASE SUBUNIT GAMMA, MITOCHONDRIAL"/>
    <property type="match status" value="1"/>
</dbReference>
<keyword evidence="13" id="KW-1185">Reference proteome</keyword>
<name>F9UJQ6_9BACT</name>
<dbReference type="GO" id="GO:0005886">
    <property type="term" value="C:plasma membrane"/>
    <property type="evidence" value="ECO:0007669"/>
    <property type="project" value="UniProtKB-SubCell"/>
</dbReference>
<dbReference type="CDD" id="cd12151">
    <property type="entry name" value="F1-ATPase_gamma"/>
    <property type="match status" value="1"/>
</dbReference>
<reference evidence="12 13" key="1">
    <citation type="journal article" date="2013" name="Genome Announc.">
        <title>Genome Sequence of Mycoplasma columbinum Strain SF7.</title>
        <authorList>
            <person name="Guo Z."/>
            <person name="Xu X."/>
            <person name="Zheng Q."/>
            <person name="Li T."/>
            <person name="Kuang S."/>
            <person name="Zhang Z."/>
            <person name="Chen Y."/>
            <person name="Lu X."/>
            <person name="Zhou R."/>
            <person name="Bi D."/>
            <person name="Jin H."/>
        </authorList>
    </citation>
    <scope>NUCLEOTIDE SEQUENCE [LARGE SCALE GENOMIC DNA]</scope>
    <source>
        <strain evidence="12 13">SF7</strain>
    </source>
</reference>
<dbReference type="InterPro" id="IPR035968">
    <property type="entry name" value="ATP_synth_F1_ATPase_gsu"/>
</dbReference>
<sequence>MAGQQIIKNRINAVQSIKKITHAMELVSASKLKKSRTEYNNVKNYYDSVKRSFDAILHHMNKREIEELFPQKNTGKKLYVIFTGDIGLAGSYNSAVIKLAKSTIKKDDKVIIIGFKGILGLEKIFQNQIIYKQKSEANADHYKLIQEITKKIYLIYKNEKFDSINVIYNKYVNNLVQVETNEHIYPFVFNNDSKLPKDSKYLFKQIEFEPSPQKVLNVAIPQYLNAHIYFAYSSSKLSELASRRSAMETATENANELIEELEIKYNRKRQANITQELNEIVSGANAV</sequence>
<proteinExistence type="inferred from homology"/>
<dbReference type="STRING" id="1037410.MCSF7_00526"/>
<dbReference type="SUPFAM" id="SSF52943">
    <property type="entry name" value="ATP synthase (F1-ATPase), gamma subunit"/>
    <property type="match status" value="1"/>
</dbReference>
<evidence type="ECO:0000256" key="7">
    <source>
        <dbReference type="ARBA" id="ARBA00023136"/>
    </source>
</evidence>
<keyword evidence="6 10" id="KW-0406">Ion transport</keyword>
<dbReference type="PRINTS" id="PR00126">
    <property type="entry name" value="ATPASEGAMMA"/>
</dbReference>
<accession>F9UJQ6</accession>
<keyword evidence="8 10" id="KW-0139">CF(1)</keyword>
<evidence type="ECO:0000256" key="8">
    <source>
        <dbReference type="ARBA" id="ARBA00023196"/>
    </source>
</evidence>
<dbReference type="eggNOG" id="COG0224">
    <property type="taxonomic scope" value="Bacteria"/>
</dbReference>
<dbReference type="PROSITE" id="PS00153">
    <property type="entry name" value="ATPASE_GAMMA"/>
    <property type="match status" value="1"/>
</dbReference>
<feature type="coiled-coil region" evidence="11">
    <location>
        <begin position="240"/>
        <end position="271"/>
    </location>
</feature>
<dbReference type="NCBIfam" id="TIGR01146">
    <property type="entry name" value="ATPsyn_F1gamma"/>
    <property type="match status" value="1"/>
</dbReference>
<keyword evidence="5 10" id="KW-0375">Hydrogen ion transport</keyword>
<comment type="subunit">
    <text evidence="10">F-type ATPases have 2 components, CF(1) - the catalytic core - and CF(0) - the membrane proton channel. CF(1) has five subunits: alpha(3), beta(3), gamma(1), delta(1), epsilon(1). CF(0) has three main subunits: a, b and c.</text>
</comment>
<dbReference type="GO" id="GO:0042777">
    <property type="term" value="P:proton motive force-driven plasma membrane ATP synthesis"/>
    <property type="evidence" value="ECO:0007669"/>
    <property type="project" value="UniProtKB-UniRule"/>
</dbReference>
<dbReference type="PANTHER" id="PTHR11693">
    <property type="entry name" value="ATP SYNTHASE GAMMA CHAIN"/>
    <property type="match status" value="1"/>
</dbReference>
<dbReference type="AlphaFoldDB" id="F9UJQ6"/>
<dbReference type="Pfam" id="PF00231">
    <property type="entry name" value="ATP-synt"/>
    <property type="match status" value="1"/>
</dbReference>
<dbReference type="GO" id="GO:0016787">
    <property type="term" value="F:hydrolase activity"/>
    <property type="evidence" value="ECO:0007669"/>
    <property type="project" value="UniProtKB-KW"/>
</dbReference>
<evidence type="ECO:0000313" key="13">
    <source>
        <dbReference type="Proteomes" id="UP000004978"/>
    </source>
</evidence>
<evidence type="ECO:0000256" key="6">
    <source>
        <dbReference type="ARBA" id="ARBA00023065"/>
    </source>
</evidence>
<evidence type="ECO:0000256" key="1">
    <source>
        <dbReference type="ARBA" id="ARBA00003456"/>
    </source>
</evidence>
<dbReference type="InterPro" id="IPR000131">
    <property type="entry name" value="ATP_synth_F1_gsu"/>
</dbReference>
<keyword evidence="10" id="KW-1003">Cell membrane</keyword>
<dbReference type="Proteomes" id="UP000004978">
    <property type="component" value="Unassembled WGS sequence"/>
</dbReference>
<comment type="caution">
    <text evidence="12">The sequence shown here is derived from an EMBL/GenBank/DDBJ whole genome shotgun (WGS) entry which is preliminary data.</text>
</comment>
<dbReference type="RefSeq" id="WP_006608523.1">
    <property type="nucleotide sequence ID" value="NZ_AFXA01000008.1"/>
</dbReference>
<evidence type="ECO:0000313" key="12">
    <source>
        <dbReference type="EMBL" id="EGV00437.1"/>
    </source>
</evidence>
<keyword evidence="9 10" id="KW-0066">ATP synthesis</keyword>
<keyword evidence="11" id="KW-0175">Coiled coil</keyword>
<protein>
    <recommendedName>
        <fullName evidence="10">ATP synthase gamma chain</fullName>
    </recommendedName>
    <alternativeName>
        <fullName evidence="10">ATP synthase F1 sector gamma subunit</fullName>
    </alternativeName>
    <alternativeName>
        <fullName evidence="10">F-ATPase gamma subunit</fullName>
    </alternativeName>
</protein>
<evidence type="ECO:0000256" key="3">
    <source>
        <dbReference type="ARBA" id="ARBA00007681"/>
    </source>
</evidence>
<evidence type="ECO:0000256" key="10">
    <source>
        <dbReference type="HAMAP-Rule" id="MF_00815"/>
    </source>
</evidence>
<evidence type="ECO:0000256" key="5">
    <source>
        <dbReference type="ARBA" id="ARBA00022781"/>
    </source>
</evidence>
<comment type="function">
    <text evidence="1 10">Produces ATP from ADP in the presence of a proton gradient across the membrane. The gamma chain is believed to be important in regulating ATPase activity and the flow of protons through the CF(0) complex.</text>
</comment>
<comment type="similarity">
    <text evidence="3 10">Belongs to the ATPase gamma chain family.</text>
</comment>
<dbReference type="GO" id="GO:0045259">
    <property type="term" value="C:proton-transporting ATP synthase complex"/>
    <property type="evidence" value="ECO:0007669"/>
    <property type="project" value="UniProtKB-KW"/>
</dbReference>
<gene>
    <name evidence="10" type="primary">atpG</name>
    <name evidence="12" type="ORF">MCSF7_00526</name>
</gene>
<evidence type="ECO:0000256" key="9">
    <source>
        <dbReference type="ARBA" id="ARBA00023310"/>
    </source>
</evidence>
<dbReference type="HAMAP" id="MF_00815">
    <property type="entry name" value="ATP_synth_gamma_bact"/>
    <property type="match status" value="1"/>
</dbReference>
<evidence type="ECO:0000256" key="4">
    <source>
        <dbReference type="ARBA" id="ARBA00022448"/>
    </source>
</evidence>
<dbReference type="GO" id="GO:0005524">
    <property type="term" value="F:ATP binding"/>
    <property type="evidence" value="ECO:0007669"/>
    <property type="project" value="UniProtKB-UniRule"/>
</dbReference>
<keyword evidence="12" id="KW-0378">Hydrolase</keyword>
<dbReference type="EMBL" id="AFXA01000008">
    <property type="protein sequence ID" value="EGV00437.1"/>
    <property type="molecule type" value="Genomic_DNA"/>
</dbReference>
<dbReference type="Gene3D" id="1.10.287.80">
    <property type="entry name" value="ATP synthase, gamma subunit, helix hairpin domain"/>
    <property type="match status" value="1"/>
</dbReference>
<dbReference type="Gene3D" id="3.40.1380.10">
    <property type="match status" value="1"/>
</dbReference>
<dbReference type="GO" id="GO:0046933">
    <property type="term" value="F:proton-transporting ATP synthase activity, rotational mechanism"/>
    <property type="evidence" value="ECO:0007669"/>
    <property type="project" value="UniProtKB-UniRule"/>
</dbReference>
<evidence type="ECO:0000256" key="11">
    <source>
        <dbReference type="SAM" id="Coils"/>
    </source>
</evidence>